<feature type="signal peptide" evidence="2">
    <location>
        <begin position="1"/>
        <end position="21"/>
    </location>
</feature>
<keyword evidence="4" id="KW-1185">Reference proteome</keyword>
<reference evidence="4" key="2">
    <citation type="submission" date="2016-01" db="EMBL/GenBank/DDBJ databases">
        <title>Six Aerococcus type strain genome sequencing and assembly using PacBio and Illumina Hiseq.</title>
        <authorList>
            <person name="Carkaci D."/>
            <person name="Dargis R."/>
            <person name="Nielsen X.C."/>
            <person name="Skovgaard O."/>
            <person name="Fuursted K."/>
            <person name="Christensen J.J."/>
        </authorList>
    </citation>
    <scope>NUCLEOTIDE SEQUENCE [LARGE SCALE GENOMIC DNA]</scope>
    <source>
        <strain evidence="4">CCUG42038B</strain>
    </source>
</reference>
<name>A0A109RGX8_9LACT</name>
<evidence type="ECO:0000313" key="3">
    <source>
        <dbReference type="EMBL" id="AMB99096.1"/>
    </source>
</evidence>
<evidence type="ECO:0000313" key="4">
    <source>
        <dbReference type="Proteomes" id="UP000062260"/>
    </source>
</evidence>
<sequence>MRKHLALIIISSLIAAGCAQAAPLGQMTTNDQPTSVDLLGQNQANKEMSQAAHQTDQVSTFSEPVKQDQLVSHNNQTSQSVDSPEVPSALTPAVDEPSSHLAGHYQSYGSSEADVENENQHVSDTLPADHESDQAVTETSQVDQPSAQEETDYIITTPIDEYTVQEEVRRDNPDASVANLVEIRQRDLTSGQVTQVLDPITGQWQAVE</sequence>
<protein>
    <submittedName>
        <fullName evidence="3">Uncharacterized protein</fullName>
    </submittedName>
</protein>
<dbReference type="EMBL" id="CP014163">
    <property type="protein sequence ID" value="AMB99096.1"/>
    <property type="molecule type" value="Genomic_DNA"/>
</dbReference>
<proteinExistence type="predicted"/>
<dbReference type="AlphaFoldDB" id="A0A109RGX8"/>
<gene>
    <name evidence="3" type="ORF">AWM75_03355</name>
</gene>
<feature type="compositionally biased region" description="Polar residues" evidence="1">
    <location>
        <begin position="44"/>
        <end position="62"/>
    </location>
</feature>
<feature type="region of interest" description="Disordered" evidence="1">
    <location>
        <begin position="44"/>
        <end position="105"/>
    </location>
</feature>
<dbReference type="KEGG" id="auh:AWM75_03355"/>
<dbReference type="STRING" id="128944.AWM75_03355"/>
<dbReference type="RefSeq" id="WP_067978206.1">
    <property type="nucleotide sequence ID" value="NZ_CP014163.1"/>
</dbReference>
<accession>A0A109RGX8</accession>
<keyword evidence="2" id="KW-0732">Signal</keyword>
<dbReference type="Proteomes" id="UP000062260">
    <property type="component" value="Chromosome"/>
</dbReference>
<evidence type="ECO:0000256" key="1">
    <source>
        <dbReference type="SAM" id="MobiDB-lite"/>
    </source>
</evidence>
<evidence type="ECO:0000256" key="2">
    <source>
        <dbReference type="SAM" id="SignalP"/>
    </source>
</evidence>
<organism evidence="3 4">
    <name type="scientific">Aerococcus urinaehominis</name>
    <dbReference type="NCBI Taxonomy" id="128944"/>
    <lineage>
        <taxon>Bacteria</taxon>
        <taxon>Bacillati</taxon>
        <taxon>Bacillota</taxon>
        <taxon>Bacilli</taxon>
        <taxon>Lactobacillales</taxon>
        <taxon>Aerococcaceae</taxon>
        <taxon>Aerococcus</taxon>
    </lineage>
</organism>
<feature type="chain" id="PRO_5043556773" evidence="2">
    <location>
        <begin position="22"/>
        <end position="208"/>
    </location>
</feature>
<dbReference type="PROSITE" id="PS51257">
    <property type="entry name" value="PROKAR_LIPOPROTEIN"/>
    <property type="match status" value="1"/>
</dbReference>
<feature type="compositionally biased region" description="Polar residues" evidence="1">
    <location>
        <begin position="69"/>
        <end position="82"/>
    </location>
</feature>
<reference evidence="3 4" key="1">
    <citation type="journal article" date="2016" name="Genome Announc.">
        <title>Complete Genome Sequences of Aerococcus christensenii CCUG 28831T, Aerococcus sanguinicola CCUG 43001T, Aerococcus urinae CCUG 36881T, Aerococcus urinaeequi CCUG 28094T, Aerococcus urinaehominis CCUG 42038 BT, and Aerococcus viridans CCUG 4311T.</title>
        <authorList>
            <person name="Carkaci D."/>
            <person name="Dargis R."/>
            <person name="Nielsen X.C."/>
            <person name="Skovgaard O."/>
            <person name="Fuursted K."/>
            <person name="Christensen J.J."/>
        </authorList>
    </citation>
    <scope>NUCLEOTIDE SEQUENCE [LARGE SCALE GENOMIC DNA]</scope>
    <source>
        <strain evidence="3 4">CCUG42038B</strain>
    </source>
</reference>